<feature type="compositionally biased region" description="Polar residues" evidence="1">
    <location>
        <begin position="64"/>
        <end position="75"/>
    </location>
</feature>
<evidence type="ECO:0000313" key="3">
    <source>
        <dbReference type="Proteomes" id="UP000447873"/>
    </source>
</evidence>
<evidence type="ECO:0008006" key="4">
    <source>
        <dbReference type="Google" id="ProtNLM"/>
    </source>
</evidence>
<feature type="compositionally biased region" description="Basic and acidic residues" evidence="1">
    <location>
        <begin position="205"/>
        <end position="214"/>
    </location>
</feature>
<feature type="compositionally biased region" description="Polar residues" evidence="1">
    <location>
        <begin position="229"/>
        <end position="307"/>
    </location>
</feature>
<feature type="compositionally biased region" description="Basic and acidic residues" evidence="1">
    <location>
        <begin position="1"/>
        <end position="19"/>
    </location>
</feature>
<feature type="region of interest" description="Disordered" evidence="1">
    <location>
        <begin position="1"/>
        <end position="367"/>
    </location>
</feature>
<protein>
    <recommendedName>
        <fullName evidence="4">Cell surface protein</fullName>
    </recommendedName>
</protein>
<dbReference type="EMBL" id="WNWS01000279">
    <property type="protein sequence ID" value="KAE9972110.1"/>
    <property type="molecule type" value="Genomic_DNA"/>
</dbReference>
<feature type="compositionally biased region" description="Polar residues" evidence="1">
    <location>
        <begin position="139"/>
        <end position="150"/>
    </location>
</feature>
<feature type="compositionally biased region" description="Low complexity" evidence="1">
    <location>
        <begin position="104"/>
        <end position="123"/>
    </location>
</feature>
<accession>A0A8H3UL78</accession>
<organism evidence="2 3">
    <name type="scientific">Venturia inaequalis</name>
    <name type="common">Apple scab fungus</name>
    <dbReference type="NCBI Taxonomy" id="5025"/>
    <lineage>
        <taxon>Eukaryota</taxon>
        <taxon>Fungi</taxon>
        <taxon>Dikarya</taxon>
        <taxon>Ascomycota</taxon>
        <taxon>Pezizomycotina</taxon>
        <taxon>Dothideomycetes</taxon>
        <taxon>Pleosporomycetidae</taxon>
        <taxon>Venturiales</taxon>
        <taxon>Venturiaceae</taxon>
        <taxon>Venturia</taxon>
    </lineage>
</organism>
<feature type="compositionally biased region" description="Low complexity" evidence="1">
    <location>
        <begin position="151"/>
        <end position="179"/>
    </location>
</feature>
<proteinExistence type="predicted"/>
<feature type="compositionally biased region" description="Low complexity" evidence="1">
    <location>
        <begin position="20"/>
        <end position="60"/>
    </location>
</feature>
<sequence>MDKVKQVVDKIVHPKDHSSTTHSTGDPTHTTGTHSSTHAGTHTGTTGHSTGTGVTGTSSGAGPHNSSLLNKTDPTVDSDFDGSRNLGAAQHGPGGVHNHTQQHSSGHTGAPAATGTYGSATTGPHSSNLANKLDPRVSDTGSSVPGSHNQHSSGLTGTNHGTTGSSGLTGSHTQHTTGSGLSGGYGNTSTNAGPHDSNALNSMDPRVDSDRDGSKNLGASQYGPGGVHNQHSSGLTGTNHNTTGSGLTGNNHSSGLTGNNHSSGLTGNSHSSGLTGNNHSSGLTGNNHSSGLTGNNHSSGLTGNNHNSGVTGTSHGTHGPVGGALTGGPAPNTSGPHKSDMLNKLDPRVDSDRDGSKTVGQAPAPQY</sequence>
<dbReference type="PANTHER" id="PTHR39606:SF1">
    <property type="entry name" value="CELL SURFACE PROTEIN"/>
    <property type="match status" value="1"/>
</dbReference>
<dbReference type="AlphaFoldDB" id="A0A8H3UL78"/>
<reference evidence="2 3" key="1">
    <citation type="submission" date="2018-12" db="EMBL/GenBank/DDBJ databases">
        <title>Venturia inaequalis Genome Resource.</title>
        <authorList>
            <person name="Lichtner F.J."/>
        </authorList>
    </citation>
    <scope>NUCLEOTIDE SEQUENCE [LARGE SCALE GENOMIC DNA]</scope>
    <source>
        <strain evidence="2 3">120213</strain>
    </source>
</reference>
<gene>
    <name evidence="2" type="ORF">EG328_005178</name>
</gene>
<dbReference type="Proteomes" id="UP000447873">
    <property type="component" value="Unassembled WGS sequence"/>
</dbReference>
<dbReference type="PANTHER" id="PTHR39606">
    <property type="entry name" value="SURFACE PROTEIN, PUTATIVE-RELATED"/>
    <property type="match status" value="1"/>
</dbReference>
<feature type="compositionally biased region" description="Low complexity" evidence="1">
    <location>
        <begin position="308"/>
        <end position="318"/>
    </location>
</feature>
<evidence type="ECO:0000256" key="1">
    <source>
        <dbReference type="SAM" id="MobiDB-lite"/>
    </source>
</evidence>
<comment type="caution">
    <text evidence="2">The sequence shown here is derived from an EMBL/GenBank/DDBJ whole genome shotgun (WGS) entry which is preliminary data.</text>
</comment>
<name>A0A8H3UL78_VENIN</name>
<feature type="compositionally biased region" description="Basic and acidic residues" evidence="1">
    <location>
        <begin position="337"/>
        <end position="356"/>
    </location>
</feature>
<evidence type="ECO:0000313" key="2">
    <source>
        <dbReference type="EMBL" id="KAE9972110.1"/>
    </source>
</evidence>